<sequence>MLRTRPRGSNLWTGDRQEARHAVQVAKSLDRKSMKELYATNMTNTRWAMRYLSGQIHFVNVVDCELGQPQIISAAQSARDEFAHDKGIFHTAFINVIKFTAASVALCGAVCLMG</sequence>
<organism evidence="1 2">
    <name type="scientific">Daeguia caeni</name>
    <dbReference type="NCBI Taxonomy" id="439612"/>
    <lineage>
        <taxon>Bacteria</taxon>
        <taxon>Pseudomonadati</taxon>
        <taxon>Pseudomonadota</taxon>
        <taxon>Alphaproteobacteria</taxon>
        <taxon>Hyphomicrobiales</taxon>
        <taxon>Brucellaceae</taxon>
        <taxon>Daeguia</taxon>
    </lineage>
</organism>
<keyword evidence="2" id="KW-1185">Reference proteome</keyword>
<name>A0ABV9H3Q7_9HYPH</name>
<protein>
    <submittedName>
        <fullName evidence="1">Uncharacterized protein</fullName>
    </submittedName>
</protein>
<evidence type="ECO:0000313" key="2">
    <source>
        <dbReference type="Proteomes" id="UP001596042"/>
    </source>
</evidence>
<reference evidence="2" key="1">
    <citation type="journal article" date="2019" name="Int. J. Syst. Evol. Microbiol.">
        <title>The Global Catalogue of Microorganisms (GCM) 10K type strain sequencing project: providing services to taxonomists for standard genome sequencing and annotation.</title>
        <authorList>
            <consortium name="The Broad Institute Genomics Platform"/>
            <consortium name="The Broad Institute Genome Sequencing Center for Infectious Disease"/>
            <person name="Wu L."/>
            <person name="Ma J."/>
        </authorList>
    </citation>
    <scope>NUCLEOTIDE SEQUENCE [LARGE SCALE GENOMIC DNA]</scope>
    <source>
        <strain evidence="2">CGMCC 1.15731</strain>
    </source>
</reference>
<evidence type="ECO:0000313" key="1">
    <source>
        <dbReference type="EMBL" id="MFC4624847.1"/>
    </source>
</evidence>
<accession>A0ABV9H3Q7</accession>
<gene>
    <name evidence="1" type="ORF">ACFO1V_06360</name>
</gene>
<proteinExistence type="predicted"/>
<dbReference type="RefSeq" id="WP_374832945.1">
    <property type="nucleotide sequence ID" value="NZ_JBHEEZ010000019.1"/>
</dbReference>
<dbReference type="Proteomes" id="UP001596042">
    <property type="component" value="Unassembled WGS sequence"/>
</dbReference>
<dbReference type="EMBL" id="JBHSEL010000048">
    <property type="protein sequence ID" value="MFC4624847.1"/>
    <property type="molecule type" value="Genomic_DNA"/>
</dbReference>
<comment type="caution">
    <text evidence="1">The sequence shown here is derived from an EMBL/GenBank/DDBJ whole genome shotgun (WGS) entry which is preliminary data.</text>
</comment>